<accession>A0A9X5C825</accession>
<protein>
    <submittedName>
        <fullName evidence="7">ABC transporter permease</fullName>
    </submittedName>
</protein>
<gene>
    <name evidence="7" type="ORF">FMM80_03760</name>
</gene>
<dbReference type="InterPro" id="IPR001851">
    <property type="entry name" value="ABC_transp_permease"/>
</dbReference>
<dbReference type="RefSeq" id="WP_004069748.1">
    <property type="nucleotide sequence ID" value="NZ_VIRB01000028.1"/>
</dbReference>
<dbReference type="PANTHER" id="PTHR43370">
    <property type="entry name" value="SUGAR ABC TRANSPORTER INTEGRAL MEMBRANE PROTEIN-RELATED"/>
    <property type="match status" value="1"/>
</dbReference>
<dbReference type="GO" id="GO:0022857">
    <property type="term" value="F:transmembrane transporter activity"/>
    <property type="evidence" value="ECO:0007669"/>
    <property type="project" value="InterPro"/>
</dbReference>
<keyword evidence="3 6" id="KW-0812">Transmembrane</keyword>
<name>A0A9X5C825_9FIRM</name>
<evidence type="ECO:0000256" key="6">
    <source>
        <dbReference type="SAM" id="Phobius"/>
    </source>
</evidence>
<sequence>MSDIKTTVLILLVSTIRMSTPITLAAIGGTFSARAGIMALGLEGFMLMGAWGAALGSYLFQNALLGLLMGIAVSVIFALIFGLFTIRFHVNQVICGIGFNMFASGFTAAMTQIIWGTRANSVQVPTLARMTIPGVGEISLLIPLMILISAVSWFYLFRTPSGLRMRVVGESVSAAESIGLKVNYYKYLGVTISGVLCGIAGSFLSIDHVNMFVRDMTAGRGYIAVAVNILGRFNPVGALGGGILFGFADSLQLLVPAELVPGQLLQMIPYMVTLCVIVFAVRYVVSPAGIGEVVER</sequence>
<comment type="subcellular location">
    <subcellularLocation>
        <location evidence="1">Cell membrane</location>
        <topology evidence="1">Multi-pass membrane protein</topology>
    </subcellularLocation>
</comment>
<organism evidence="7 8">
    <name type="scientific">Schaedlerella arabinosiphila</name>
    <dbReference type="NCBI Taxonomy" id="2044587"/>
    <lineage>
        <taxon>Bacteria</taxon>
        <taxon>Bacillati</taxon>
        <taxon>Bacillota</taxon>
        <taxon>Clostridia</taxon>
        <taxon>Lachnospirales</taxon>
        <taxon>Lachnospiraceae</taxon>
        <taxon>Schaedlerella</taxon>
    </lineage>
</organism>
<comment type="caution">
    <text evidence="7">The sequence shown here is derived from an EMBL/GenBank/DDBJ whole genome shotgun (WGS) entry which is preliminary data.</text>
</comment>
<feature type="transmembrane region" description="Helical" evidence="6">
    <location>
        <begin position="90"/>
        <end position="115"/>
    </location>
</feature>
<dbReference type="CDD" id="cd06580">
    <property type="entry name" value="TM_PBP1_transp_TpRbsC_like"/>
    <property type="match status" value="1"/>
</dbReference>
<feature type="transmembrane region" description="Helical" evidence="6">
    <location>
        <begin position="267"/>
        <end position="285"/>
    </location>
</feature>
<feature type="transmembrane region" description="Helical" evidence="6">
    <location>
        <begin position="35"/>
        <end position="56"/>
    </location>
</feature>
<dbReference type="AlphaFoldDB" id="A0A9X5C825"/>
<evidence type="ECO:0000256" key="5">
    <source>
        <dbReference type="ARBA" id="ARBA00023136"/>
    </source>
</evidence>
<keyword evidence="2" id="KW-1003">Cell membrane</keyword>
<keyword evidence="4 6" id="KW-1133">Transmembrane helix</keyword>
<feature type="transmembrane region" description="Helical" evidence="6">
    <location>
        <begin position="187"/>
        <end position="209"/>
    </location>
</feature>
<evidence type="ECO:0000313" key="8">
    <source>
        <dbReference type="Proteomes" id="UP000474104"/>
    </source>
</evidence>
<evidence type="ECO:0000256" key="1">
    <source>
        <dbReference type="ARBA" id="ARBA00004651"/>
    </source>
</evidence>
<feature type="transmembrane region" description="Helical" evidence="6">
    <location>
        <begin position="63"/>
        <end position="84"/>
    </location>
</feature>
<dbReference type="EMBL" id="VIRB01000028">
    <property type="protein sequence ID" value="NDO67872.1"/>
    <property type="molecule type" value="Genomic_DNA"/>
</dbReference>
<evidence type="ECO:0000313" key="7">
    <source>
        <dbReference type="EMBL" id="NDO67872.1"/>
    </source>
</evidence>
<reference evidence="7 8" key="1">
    <citation type="submission" date="2019-07" db="EMBL/GenBank/DDBJ databases">
        <title>Draft genome sequences of 15 bacterial species constituting the stable defined intestinal microbiota of the GM15 gnotobiotic mouse model.</title>
        <authorList>
            <person name="Elie C."/>
            <person name="Mathieu A."/>
            <person name="Saliou A."/>
            <person name="Darnaud M."/>
            <person name="Leulier F."/>
            <person name="Tamellini A."/>
        </authorList>
    </citation>
    <scope>NUCLEOTIDE SEQUENCE [LARGE SCALE GENOMIC DNA]</scope>
    <source>
        <strain evidence="8">ASF 502</strain>
    </source>
</reference>
<dbReference type="OrthoDB" id="9792579at2"/>
<dbReference type="Proteomes" id="UP000474104">
    <property type="component" value="Unassembled WGS sequence"/>
</dbReference>
<proteinExistence type="predicted"/>
<feature type="transmembrane region" description="Helical" evidence="6">
    <location>
        <begin position="135"/>
        <end position="156"/>
    </location>
</feature>
<evidence type="ECO:0000256" key="4">
    <source>
        <dbReference type="ARBA" id="ARBA00022989"/>
    </source>
</evidence>
<keyword evidence="5 6" id="KW-0472">Membrane</keyword>
<dbReference type="Pfam" id="PF02653">
    <property type="entry name" value="BPD_transp_2"/>
    <property type="match status" value="1"/>
</dbReference>
<evidence type="ECO:0000256" key="2">
    <source>
        <dbReference type="ARBA" id="ARBA00022475"/>
    </source>
</evidence>
<dbReference type="PANTHER" id="PTHR43370:SF1">
    <property type="entry name" value="GUANOSINE ABC TRANSPORTER PERMEASE PROTEIN NUPQ"/>
    <property type="match status" value="1"/>
</dbReference>
<dbReference type="GO" id="GO:0005886">
    <property type="term" value="C:plasma membrane"/>
    <property type="evidence" value="ECO:0007669"/>
    <property type="project" value="UniProtKB-SubCell"/>
</dbReference>
<evidence type="ECO:0000256" key="3">
    <source>
        <dbReference type="ARBA" id="ARBA00022692"/>
    </source>
</evidence>